<dbReference type="Gene3D" id="3.30.710.10">
    <property type="entry name" value="Potassium Channel Kv1.1, Chain A"/>
    <property type="match status" value="1"/>
</dbReference>
<organism evidence="7 8">
    <name type="scientific">Daucus carota subsp. sativus</name>
    <name type="common">Carrot</name>
    <dbReference type="NCBI Taxonomy" id="79200"/>
    <lineage>
        <taxon>Eukaryota</taxon>
        <taxon>Viridiplantae</taxon>
        <taxon>Streptophyta</taxon>
        <taxon>Embryophyta</taxon>
        <taxon>Tracheophyta</taxon>
        <taxon>Spermatophyta</taxon>
        <taxon>Magnoliopsida</taxon>
        <taxon>eudicotyledons</taxon>
        <taxon>Gunneridae</taxon>
        <taxon>Pentapetalae</taxon>
        <taxon>asterids</taxon>
        <taxon>campanulids</taxon>
        <taxon>Apiales</taxon>
        <taxon>Apiaceae</taxon>
        <taxon>Apioideae</taxon>
        <taxon>Scandiceae</taxon>
        <taxon>Daucinae</taxon>
        <taxon>Daucus</taxon>
        <taxon>Daucus sect. Daucus</taxon>
    </lineage>
</organism>
<evidence type="ECO:0000313" key="7">
    <source>
        <dbReference type="EMBL" id="WOG91701.1"/>
    </source>
</evidence>
<dbReference type="PANTHER" id="PTHR32370">
    <property type="entry name" value="OS12G0117600 PROTEIN"/>
    <property type="match status" value="1"/>
</dbReference>
<comment type="similarity">
    <text evidence="3">Belongs to the NPH3 family.</text>
</comment>
<dbReference type="InterPro" id="IPR027356">
    <property type="entry name" value="NPH3_dom"/>
</dbReference>
<evidence type="ECO:0000313" key="8">
    <source>
        <dbReference type="Proteomes" id="UP000077755"/>
    </source>
</evidence>
<evidence type="ECO:0000256" key="5">
    <source>
        <dbReference type="SAM" id="MobiDB-lite"/>
    </source>
</evidence>
<accession>A0AAF0WLT6</accession>
<feature type="coiled-coil region" evidence="4">
    <location>
        <begin position="491"/>
        <end position="525"/>
    </location>
</feature>
<evidence type="ECO:0000256" key="4">
    <source>
        <dbReference type="SAM" id="Coils"/>
    </source>
</evidence>
<feature type="region of interest" description="Disordered" evidence="5">
    <location>
        <begin position="447"/>
        <end position="468"/>
    </location>
</feature>
<feature type="domain" description="NPH3" evidence="6">
    <location>
        <begin position="190"/>
        <end position="441"/>
    </location>
</feature>
<protein>
    <recommendedName>
        <fullName evidence="6">NPH3 domain-containing protein</fullName>
    </recommendedName>
</protein>
<name>A0AAF0WLT6_DAUCS</name>
<reference evidence="7" key="1">
    <citation type="journal article" date="2016" name="Nat. Genet.">
        <title>A high-quality carrot genome assembly provides new insights into carotenoid accumulation and asterid genome evolution.</title>
        <authorList>
            <person name="Iorizzo M."/>
            <person name="Ellison S."/>
            <person name="Senalik D."/>
            <person name="Zeng P."/>
            <person name="Satapoomin P."/>
            <person name="Huang J."/>
            <person name="Bowman M."/>
            <person name="Iovene M."/>
            <person name="Sanseverino W."/>
            <person name="Cavagnaro P."/>
            <person name="Yildiz M."/>
            <person name="Macko-Podgorni A."/>
            <person name="Moranska E."/>
            <person name="Grzebelus E."/>
            <person name="Grzebelus D."/>
            <person name="Ashrafi H."/>
            <person name="Zheng Z."/>
            <person name="Cheng S."/>
            <person name="Spooner D."/>
            <person name="Van Deynze A."/>
            <person name="Simon P."/>
        </authorList>
    </citation>
    <scope>NUCLEOTIDE SEQUENCE</scope>
    <source>
        <tissue evidence="7">Leaf</tissue>
    </source>
</reference>
<dbReference type="PROSITE" id="PS51649">
    <property type="entry name" value="NPH3"/>
    <property type="match status" value="1"/>
</dbReference>
<dbReference type="EMBL" id="CP093345">
    <property type="protein sequence ID" value="WOG91701.1"/>
    <property type="molecule type" value="Genomic_DNA"/>
</dbReference>
<dbReference type="Pfam" id="PF03000">
    <property type="entry name" value="NPH3"/>
    <property type="match status" value="1"/>
</dbReference>
<keyword evidence="8" id="KW-1185">Reference proteome</keyword>
<dbReference type="InterPro" id="IPR043454">
    <property type="entry name" value="NPH3/RPT2-like"/>
</dbReference>
<proteinExistence type="inferred from homology"/>
<reference evidence="7" key="2">
    <citation type="submission" date="2022-03" db="EMBL/GenBank/DDBJ databases">
        <title>Draft title - Genomic analysis of global carrot germplasm unveils the trajectory of domestication and the origin of high carotenoid orange carrot.</title>
        <authorList>
            <person name="Iorizzo M."/>
            <person name="Ellison S."/>
            <person name="Senalik D."/>
            <person name="Macko-Podgorni A."/>
            <person name="Grzebelus D."/>
            <person name="Bostan H."/>
            <person name="Rolling W."/>
            <person name="Curaba J."/>
            <person name="Simon P."/>
        </authorList>
    </citation>
    <scope>NUCLEOTIDE SEQUENCE</scope>
    <source>
        <tissue evidence="7">Leaf</tissue>
    </source>
</reference>
<evidence type="ECO:0000259" key="6">
    <source>
        <dbReference type="PROSITE" id="PS51649"/>
    </source>
</evidence>
<keyword evidence="4" id="KW-0175">Coiled coil</keyword>
<sequence length="541" mass="60717">MDVFCDLEVDVNGEEVFMVDKNIISCYSGRIKRLLGKSKGGTGNLKVIFHDFPGGGEGFELTTRFCYSKGKIEINPLNVSLLHCIAIFMEMSESFSGVQNLFEQTDKSFEDIKYWTWSELLAALKQCKELLPAVTSSGLLHRCVDSLVGRLALAGEASPCPSTSSPDSSGLRLSTDTRSTESLRNNFRATWWFEDLVSLNPPLVKMLTKSMVWRKFDHGVIVRFLLYYQKSRFVTAGVDDKCKIIETVVEMLYSLDHSAVSCKSLFGILRVALNLNIKKCCRTILENMIGLQLDQATLDNLLVPSPVAMDHIYDVNLVLRFTRSFLGTGFCRVPLIRVQKVANLMDSYIAEVSPDPSLKPSKFCSLVRAIPDLARESFDGIYHAMDMYLESHAELSIEEKKRICCMLNYEKLSAECCKHLAHNSNFPSSASVEALASHQKKFKSLLEDTNQPKPSIDSPYSSVATENKGKTEESCEQIVLYAGRLDISDENEKLRANLQGMQCRVLELEKVCKKMQNQMAKMLKSRLSGQSNARSLPRLCS</sequence>
<dbReference type="Proteomes" id="UP000077755">
    <property type="component" value="Chromosome 3"/>
</dbReference>
<dbReference type="KEGG" id="dcr:108192650"/>
<keyword evidence="2" id="KW-0833">Ubl conjugation pathway</keyword>
<evidence type="ECO:0000256" key="3">
    <source>
        <dbReference type="PROSITE-ProRule" id="PRU00982"/>
    </source>
</evidence>
<feature type="region of interest" description="Disordered" evidence="5">
    <location>
        <begin position="156"/>
        <end position="177"/>
    </location>
</feature>
<evidence type="ECO:0000256" key="1">
    <source>
        <dbReference type="ARBA" id="ARBA00004906"/>
    </source>
</evidence>
<feature type="compositionally biased region" description="Low complexity" evidence="5">
    <location>
        <begin position="158"/>
        <end position="169"/>
    </location>
</feature>
<evidence type="ECO:0000256" key="2">
    <source>
        <dbReference type="ARBA" id="ARBA00022786"/>
    </source>
</evidence>
<dbReference type="InterPro" id="IPR011333">
    <property type="entry name" value="SKP1/BTB/POZ_sf"/>
</dbReference>
<comment type="pathway">
    <text evidence="1">Protein modification; protein ubiquitination.</text>
</comment>
<feature type="compositionally biased region" description="Polar residues" evidence="5">
    <location>
        <begin position="447"/>
        <end position="465"/>
    </location>
</feature>
<gene>
    <name evidence="7" type="ORF">DCAR_0310951</name>
</gene>
<dbReference type="SUPFAM" id="SSF54695">
    <property type="entry name" value="POZ domain"/>
    <property type="match status" value="1"/>
</dbReference>
<dbReference type="AlphaFoldDB" id="A0AAF0WLT6"/>